<dbReference type="InterPro" id="IPR045063">
    <property type="entry name" value="Dynamin_N"/>
</dbReference>
<sequence length="411" mass="45331">MKRCDTVFWTISRKRNNLFLNRDVAISSIFKQHVAIYRSATQDSKFSTSSSPPPRHLVKHARTSISRGMSSPPVAPSNDKDDGSLFDFANIDTNETSSVQAILVEQDLNSNENARQRRELLDLIIRLQTIGLGTELALPQIACIGSQSVGKSSLIESISGVALPRASGTCTRHVLWLDRALPVADQVTPDAPSNVGSNIQSKYGRPLFTFGLKVAKVATWVKLGRFNLSIPPKGPPMTKRMEVQERIRRAQLAILNPMIESSIFLNATNNSYPSSRSFSQNCVIVALSGNELSDLNFVDLPGLIANVADDKNVGDIELVKGLVTSYINRPSCLILLTISCENDFENQSAGRLAREYDPQGLRTIGVLTKPDRIESGSEQPWISMIKNETESLRLRHGWFSVKQPSAQQLEA</sequence>
<dbReference type="EMBL" id="CAJMWT010004908">
    <property type="protein sequence ID" value="CAE6498332.1"/>
    <property type="molecule type" value="Genomic_DNA"/>
</dbReference>
<evidence type="ECO:0000313" key="4">
    <source>
        <dbReference type="Proteomes" id="UP000663843"/>
    </source>
</evidence>
<dbReference type="PRINTS" id="PR00195">
    <property type="entry name" value="DYNAMIN"/>
</dbReference>
<feature type="region of interest" description="Disordered" evidence="1">
    <location>
        <begin position="42"/>
        <end position="79"/>
    </location>
</feature>
<dbReference type="Pfam" id="PF00350">
    <property type="entry name" value="Dynamin_N"/>
    <property type="match status" value="1"/>
</dbReference>
<dbReference type="Proteomes" id="UP000663843">
    <property type="component" value="Unassembled WGS sequence"/>
</dbReference>
<evidence type="ECO:0000259" key="2">
    <source>
        <dbReference type="PROSITE" id="PS51718"/>
    </source>
</evidence>
<evidence type="ECO:0000313" key="3">
    <source>
        <dbReference type="EMBL" id="CAE6498332.1"/>
    </source>
</evidence>
<dbReference type="PANTHER" id="PTHR11566:SF131">
    <property type="entry name" value="GTPASE, PUTATIVE (AFU_ORTHOLOGUE AFUA_6G07630)-RELATED"/>
    <property type="match status" value="1"/>
</dbReference>
<name>A0A8H3CW77_9AGAM</name>
<dbReference type="GO" id="GO:0008017">
    <property type="term" value="F:microtubule binding"/>
    <property type="evidence" value="ECO:0007669"/>
    <property type="project" value="TreeGrafter"/>
</dbReference>
<dbReference type="Gene3D" id="3.40.50.300">
    <property type="entry name" value="P-loop containing nucleotide triphosphate hydrolases"/>
    <property type="match status" value="1"/>
</dbReference>
<dbReference type="GO" id="GO:0005525">
    <property type="term" value="F:GTP binding"/>
    <property type="evidence" value="ECO:0007669"/>
    <property type="project" value="InterPro"/>
</dbReference>
<evidence type="ECO:0000256" key="1">
    <source>
        <dbReference type="SAM" id="MobiDB-lite"/>
    </source>
</evidence>
<proteinExistence type="predicted"/>
<accession>A0A8H3CW77</accession>
<dbReference type="InterPro" id="IPR027417">
    <property type="entry name" value="P-loop_NTPase"/>
</dbReference>
<dbReference type="CDD" id="cd08771">
    <property type="entry name" value="DLP_1"/>
    <property type="match status" value="1"/>
</dbReference>
<dbReference type="SMART" id="SM00053">
    <property type="entry name" value="DYNc"/>
    <property type="match status" value="1"/>
</dbReference>
<dbReference type="SUPFAM" id="SSF52540">
    <property type="entry name" value="P-loop containing nucleoside triphosphate hydrolases"/>
    <property type="match status" value="1"/>
</dbReference>
<dbReference type="PANTHER" id="PTHR11566">
    <property type="entry name" value="DYNAMIN"/>
    <property type="match status" value="1"/>
</dbReference>
<dbReference type="AlphaFoldDB" id="A0A8H3CW77"/>
<dbReference type="GO" id="GO:0005737">
    <property type="term" value="C:cytoplasm"/>
    <property type="evidence" value="ECO:0007669"/>
    <property type="project" value="TreeGrafter"/>
</dbReference>
<gene>
    <name evidence="3" type="ORF">RDB_LOCUS136702</name>
</gene>
<dbReference type="InterPro" id="IPR001401">
    <property type="entry name" value="Dynamin_GTPase"/>
</dbReference>
<dbReference type="InterPro" id="IPR030381">
    <property type="entry name" value="G_DYNAMIN_dom"/>
</dbReference>
<dbReference type="GO" id="GO:0005874">
    <property type="term" value="C:microtubule"/>
    <property type="evidence" value="ECO:0007669"/>
    <property type="project" value="TreeGrafter"/>
</dbReference>
<reference evidence="3" key="1">
    <citation type="submission" date="2021-01" db="EMBL/GenBank/DDBJ databases">
        <authorList>
            <person name="Kaushik A."/>
        </authorList>
    </citation>
    <scope>NUCLEOTIDE SEQUENCE</scope>
    <source>
        <strain evidence="3">AG2-2IIIB</strain>
    </source>
</reference>
<dbReference type="InterPro" id="IPR022812">
    <property type="entry name" value="Dynamin"/>
</dbReference>
<protein>
    <recommendedName>
        <fullName evidence="2">Dynamin-type G domain-containing protein</fullName>
    </recommendedName>
</protein>
<feature type="domain" description="Dynamin-type G" evidence="2">
    <location>
        <begin position="135"/>
        <end position="411"/>
    </location>
</feature>
<comment type="caution">
    <text evidence="3">The sequence shown here is derived from an EMBL/GenBank/DDBJ whole genome shotgun (WGS) entry which is preliminary data.</text>
</comment>
<dbReference type="GO" id="GO:0031623">
    <property type="term" value="P:receptor internalization"/>
    <property type="evidence" value="ECO:0007669"/>
    <property type="project" value="TreeGrafter"/>
</dbReference>
<organism evidence="3 4">
    <name type="scientific">Rhizoctonia solani</name>
    <dbReference type="NCBI Taxonomy" id="456999"/>
    <lineage>
        <taxon>Eukaryota</taxon>
        <taxon>Fungi</taxon>
        <taxon>Dikarya</taxon>
        <taxon>Basidiomycota</taxon>
        <taxon>Agaricomycotina</taxon>
        <taxon>Agaricomycetes</taxon>
        <taxon>Cantharellales</taxon>
        <taxon>Ceratobasidiaceae</taxon>
        <taxon>Rhizoctonia</taxon>
    </lineage>
</organism>
<dbReference type="PROSITE" id="PS51718">
    <property type="entry name" value="G_DYNAMIN_2"/>
    <property type="match status" value="1"/>
</dbReference>
<dbReference type="GO" id="GO:0003924">
    <property type="term" value="F:GTPase activity"/>
    <property type="evidence" value="ECO:0007669"/>
    <property type="project" value="InterPro"/>
</dbReference>
<feature type="non-terminal residue" evidence="3">
    <location>
        <position position="411"/>
    </location>
</feature>
<dbReference type="GO" id="GO:0005886">
    <property type="term" value="C:plasma membrane"/>
    <property type="evidence" value="ECO:0007669"/>
    <property type="project" value="TreeGrafter"/>
</dbReference>